<evidence type="ECO:0000256" key="3">
    <source>
        <dbReference type="ARBA" id="ARBA00022691"/>
    </source>
</evidence>
<dbReference type="Gene3D" id="3.40.50.150">
    <property type="entry name" value="Vaccinia Virus protein VP39"/>
    <property type="match status" value="1"/>
</dbReference>
<evidence type="ECO:0000256" key="4">
    <source>
        <dbReference type="PIRSR" id="PIRSR005739-1"/>
    </source>
</evidence>
<dbReference type="GO" id="GO:0008171">
    <property type="term" value="F:O-methyltransferase activity"/>
    <property type="evidence" value="ECO:0007669"/>
    <property type="project" value="InterPro"/>
</dbReference>
<dbReference type="InterPro" id="IPR036390">
    <property type="entry name" value="WH_DNA-bd_sf"/>
</dbReference>
<dbReference type="Gene3D" id="1.10.10.10">
    <property type="entry name" value="Winged helix-like DNA-binding domain superfamily/Winged helix DNA-binding domain"/>
    <property type="match status" value="1"/>
</dbReference>
<dbReference type="FunFam" id="1.10.10.10:FF:000357">
    <property type="entry name" value="Caffeic acid 3-O-methyltransferase"/>
    <property type="match status" value="1"/>
</dbReference>
<proteinExistence type="evidence at transcript level"/>
<reference evidence="7" key="1">
    <citation type="journal article" date="2008" name="J. Plant Physiol.">
        <title>Molecular cloning and characterization of O-methyltransferases from the flower buds of Iris hollandica.</title>
        <authorList>
            <person name="Yoshihara N."/>
            <person name="Fukuchi-Mizutani M."/>
            <person name="Okuhara H."/>
            <person name="Tanaka Y."/>
            <person name="Yabuya T."/>
        </authorList>
    </citation>
    <scope>NUCLEOTIDE SEQUENCE</scope>
    <source>
        <tissue evidence="7">Perianth</tissue>
    </source>
</reference>
<gene>
    <name evidence="7" type="primary">IhCOMT</name>
</gene>
<dbReference type="FunFam" id="3.40.50.150:FF:000061">
    <property type="entry name" value="Caffeic acid O-methyltransferase"/>
    <property type="match status" value="1"/>
</dbReference>
<feature type="active site" description="Proton acceptor" evidence="4">
    <location>
        <position position="271"/>
    </location>
</feature>
<evidence type="ECO:0000259" key="6">
    <source>
        <dbReference type="Pfam" id="PF08100"/>
    </source>
</evidence>
<dbReference type="InterPro" id="IPR001077">
    <property type="entry name" value="COMT_C"/>
</dbReference>
<accession>Q5KSL8</accession>
<evidence type="ECO:0000256" key="2">
    <source>
        <dbReference type="ARBA" id="ARBA00022679"/>
    </source>
</evidence>
<dbReference type="InterPro" id="IPR036388">
    <property type="entry name" value="WH-like_DNA-bd_sf"/>
</dbReference>
<organism evidence="7">
    <name type="scientific">Iris hollandica</name>
    <name type="common">Dutch iris</name>
    <name type="synonym">Iris tingitana x Iris xiphium</name>
    <dbReference type="NCBI Taxonomy" id="35876"/>
    <lineage>
        <taxon>Eukaryota</taxon>
        <taxon>Viridiplantae</taxon>
        <taxon>Streptophyta</taxon>
        <taxon>Embryophyta</taxon>
        <taxon>Tracheophyta</taxon>
        <taxon>Spermatophyta</taxon>
        <taxon>Magnoliopsida</taxon>
        <taxon>Liliopsida</taxon>
        <taxon>Asparagales</taxon>
        <taxon>Iridaceae</taxon>
        <taxon>Iridoideae</taxon>
        <taxon>Irideae</taxon>
        <taxon>Iris</taxon>
    </lineage>
</organism>
<dbReference type="SUPFAM" id="SSF46785">
    <property type="entry name" value="Winged helix' DNA-binding domain"/>
    <property type="match status" value="1"/>
</dbReference>
<feature type="domain" description="O-methyltransferase dimerisation" evidence="6">
    <location>
        <begin position="26"/>
        <end position="119"/>
    </location>
</feature>
<dbReference type="GO" id="GO:0032259">
    <property type="term" value="P:methylation"/>
    <property type="evidence" value="ECO:0007669"/>
    <property type="project" value="UniProtKB-KW"/>
</dbReference>
<dbReference type="Pfam" id="PF08100">
    <property type="entry name" value="Dimerisation"/>
    <property type="match status" value="1"/>
</dbReference>
<dbReference type="EMBL" id="AB183825">
    <property type="protein sequence ID" value="BAD83867.1"/>
    <property type="molecule type" value="mRNA"/>
</dbReference>
<feature type="domain" description="O-methyltransferase C-terminal" evidence="5">
    <location>
        <begin position="142"/>
        <end position="347"/>
    </location>
</feature>
<dbReference type="PROSITE" id="PS51683">
    <property type="entry name" value="SAM_OMT_II"/>
    <property type="match status" value="1"/>
</dbReference>
<keyword evidence="2 7" id="KW-0808">Transferase</keyword>
<dbReference type="Pfam" id="PF00891">
    <property type="entry name" value="Methyltransf_2"/>
    <property type="match status" value="1"/>
</dbReference>
<evidence type="ECO:0000256" key="1">
    <source>
        <dbReference type="ARBA" id="ARBA00022603"/>
    </source>
</evidence>
<name>Q5KSL8_IRIHO</name>
<dbReference type="InterPro" id="IPR029063">
    <property type="entry name" value="SAM-dependent_MTases_sf"/>
</dbReference>
<protein>
    <submittedName>
        <fullName evidence="7">Caffeic acid O-methyltransferase</fullName>
    </submittedName>
</protein>
<dbReference type="InterPro" id="IPR016461">
    <property type="entry name" value="COMT-like"/>
</dbReference>
<dbReference type="PANTHER" id="PTHR11746">
    <property type="entry name" value="O-METHYLTRANSFERASE"/>
    <property type="match status" value="1"/>
</dbReference>
<dbReference type="InterPro" id="IPR012967">
    <property type="entry name" value="COMT_dimerisation"/>
</dbReference>
<sequence>MDSTPVIQIPTPYPFSDEEACLYAMQLRSFSVLPMTLKAAIELDLLEIIAKAGPGAYLSPAEISSQLPTENPEAPAMIDRMLRLLACYSVVSCRVDAAGDDGKPRRRYGAERVVKYLTKNEDGVSMAALTLMNQDKVFMESWYHLKDAVLEGGIPFKKAFGMSPFEYQGTDPRFNKVFNEGMRNHSAFIMKKILETYQGFDSVKLLVDVGGGLGGTMKAIVTKYPHIEGINFDLSHVISEAPPIPGVKHVGGDMFESVPSGDAIFMKWILHDWSDAHCLKLLSNCWKALPEDGKVIVMEGILPTIPEPTSAAQGVVHIDLVMMAHNPGGKERTKAEFESLARDAGFSGSKALCSYANCWILEFYK</sequence>
<evidence type="ECO:0000259" key="5">
    <source>
        <dbReference type="Pfam" id="PF00891"/>
    </source>
</evidence>
<evidence type="ECO:0000313" key="7">
    <source>
        <dbReference type="EMBL" id="BAD83867.1"/>
    </source>
</evidence>
<dbReference type="AlphaFoldDB" id="Q5KSL8"/>
<keyword evidence="3" id="KW-0949">S-adenosyl-L-methionine</keyword>
<dbReference type="SUPFAM" id="SSF53335">
    <property type="entry name" value="S-adenosyl-L-methionine-dependent methyltransferases"/>
    <property type="match status" value="1"/>
</dbReference>
<keyword evidence="1 7" id="KW-0489">Methyltransferase</keyword>
<dbReference type="GO" id="GO:0046983">
    <property type="term" value="F:protein dimerization activity"/>
    <property type="evidence" value="ECO:0007669"/>
    <property type="project" value="InterPro"/>
</dbReference>
<dbReference type="PIRSF" id="PIRSF005739">
    <property type="entry name" value="O-mtase"/>
    <property type="match status" value="1"/>
</dbReference>